<organism evidence="6 7">
    <name type="scientific">Algivirga pacifica</name>
    <dbReference type="NCBI Taxonomy" id="1162670"/>
    <lineage>
        <taxon>Bacteria</taxon>
        <taxon>Pseudomonadati</taxon>
        <taxon>Bacteroidota</taxon>
        <taxon>Cytophagia</taxon>
        <taxon>Cytophagales</taxon>
        <taxon>Flammeovirgaceae</taxon>
        <taxon>Algivirga</taxon>
    </lineage>
</organism>
<protein>
    <submittedName>
        <fullName evidence="6">C40 family peptidase</fullName>
    </submittedName>
</protein>
<dbReference type="InterPro" id="IPR038765">
    <property type="entry name" value="Papain-like_cys_pep_sf"/>
</dbReference>
<dbReference type="Pfam" id="PF00877">
    <property type="entry name" value="NLPC_P60"/>
    <property type="match status" value="1"/>
</dbReference>
<proteinExistence type="inferred from homology"/>
<dbReference type="InterPro" id="IPR041382">
    <property type="entry name" value="SH3_16"/>
</dbReference>
<dbReference type="SUPFAM" id="SSF54001">
    <property type="entry name" value="Cysteine proteinases"/>
    <property type="match status" value="1"/>
</dbReference>
<dbReference type="Gene3D" id="2.30.30.40">
    <property type="entry name" value="SH3 Domains"/>
    <property type="match status" value="2"/>
</dbReference>
<keyword evidence="3" id="KW-0378">Hydrolase</keyword>
<dbReference type="InterPro" id="IPR000064">
    <property type="entry name" value="NLP_P60_dom"/>
</dbReference>
<gene>
    <name evidence="6" type="ORF">GCM10023331_08600</name>
</gene>
<dbReference type="Gene3D" id="3.90.1720.10">
    <property type="entry name" value="endopeptidase domain like (from Nostoc punctiforme)"/>
    <property type="match status" value="1"/>
</dbReference>
<evidence type="ECO:0000256" key="2">
    <source>
        <dbReference type="ARBA" id="ARBA00022670"/>
    </source>
</evidence>
<evidence type="ECO:0000313" key="7">
    <source>
        <dbReference type="Proteomes" id="UP001500298"/>
    </source>
</evidence>
<reference evidence="7" key="1">
    <citation type="journal article" date="2019" name="Int. J. Syst. Evol. Microbiol.">
        <title>The Global Catalogue of Microorganisms (GCM) 10K type strain sequencing project: providing services to taxonomists for standard genome sequencing and annotation.</title>
        <authorList>
            <consortium name="The Broad Institute Genomics Platform"/>
            <consortium name="The Broad Institute Genome Sequencing Center for Infectious Disease"/>
            <person name="Wu L."/>
            <person name="Ma J."/>
        </authorList>
    </citation>
    <scope>NUCLEOTIDE SEQUENCE [LARGE SCALE GENOMIC DNA]</scope>
    <source>
        <strain evidence="7">JCM 18326</strain>
    </source>
</reference>
<feature type="domain" description="NlpC/P60" evidence="5">
    <location>
        <begin position="236"/>
        <end position="369"/>
    </location>
</feature>
<evidence type="ECO:0000313" key="6">
    <source>
        <dbReference type="EMBL" id="GAA4826290.1"/>
    </source>
</evidence>
<dbReference type="PANTHER" id="PTHR47053">
    <property type="entry name" value="MUREIN DD-ENDOPEPTIDASE MEPH-RELATED"/>
    <property type="match status" value="1"/>
</dbReference>
<name>A0ABP9D6V4_9BACT</name>
<dbReference type="PROSITE" id="PS51935">
    <property type="entry name" value="NLPC_P60"/>
    <property type="match status" value="1"/>
</dbReference>
<comment type="similarity">
    <text evidence="1">Belongs to the peptidase C40 family.</text>
</comment>
<dbReference type="Proteomes" id="UP001500298">
    <property type="component" value="Unassembled WGS sequence"/>
</dbReference>
<dbReference type="Pfam" id="PF18348">
    <property type="entry name" value="SH3_16"/>
    <property type="match status" value="1"/>
</dbReference>
<dbReference type="InterPro" id="IPR051202">
    <property type="entry name" value="Peptidase_C40"/>
</dbReference>
<accession>A0ABP9D6V4</accession>
<dbReference type="EMBL" id="BAABJX010000017">
    <property type="protein sequence ID" value="GAA4826290.1"/>
    <property type="molecule type" value="Genomic_DNA"/>
</dbReference>
<sequence length="372" mass="41791">MGIASCENPQQQVQEEFNTLFSEVKQQYAPDSRLAVLKAEAHVEGNKLILKGETNKPEAHKALLQEMEQWNKEIVDSLRLLPAAELGDKIYGVVNSSVINFRVRPAYSAGMAKQGLLGESLKILDKKRDWYLVQTSDDYLGWANTTTVQTMTPEEYEAWNKADRIIYTEKVGTAQAIPNEKFPMKNALASDLVYGNQLPLLKETAEGFVVAYPDGRTGLVKRSEASKLSEWQKSRNLTTDNLLKTAYSFMGVPYCWGGNSYKGVDCSGFTGQVYAMNGMQLPRDASLQVHEGIAVDTVGNFKNLEVGDLLFFGRRTKEGKEKVVHVGMWIGDQQFIHSQGNVHISSFDKEDTHYDAYNLGRFLRVKRILNND</sequence>
<dbReference type="PANTHER" id="PTHR47053:SF1">
    <property type="entry name" value="MUREIN DD-ENDOPEPTIDASE MEPH-RELATED"/>
    <property type="match status" value="1"/>
</dbReference>
<evidence type="ECO:0000256" key="4">
    <source>
        <dbReference type="ARBA" id="ARBA00022807"/>
    </source>
</evidence>
<evidence type="ECO:0000256" key="1">
    <source>
        <dbReference type="ARBA" id="ARBA00007074"/>
    </source>
</evidence>
<keyword evidence="7" id="KW-1185">Reference proteome</keyword>
<keyword evidence="4" id="KW-0788">Thiol protease</keyword>
<evidence type="ECO:0000259" key="5">
    <source>
        <dbReference type="PROSITE" id="PS51935"/>
    </source>
</evidence>
<keyword evidence="2" id="KW-0645">Protease</keyword>
<evidence type="ECO:0000256" key="3">
    <source>
        <dbReference type="ARBA" id="ARBA00022801"/>
    </source>
</evidence>
<comment type="caution">
    <text evidence="6">The sequence shown here is derived from an EMBL/GenBank/DDBJ whole genome shotgun (WGS) entry which is preliminary data.</text>
</comment>